<proteinExistence type="predicted"/>
<keyword evidence="3" id="KW-0145">Chemotaxis</keyword>
<dbReference type="PANTHER" id="PTHR32089">
    <property type="entry name" value="METHYL-ACCEPTING CHEMOTAXIS PROTEIN MCPB"/>
    <property type="match status" value="1"/>
</dbReference>
<organism evidence="11 12">
    <name type="scientific">Tepidibacter hydrothermalis</name>
    <dbReference type="NCBI Taxonomy" id="3036126"/>
    <lineage>
        <taxon>Bacteria</taxon>
        <taxon>Bacillati</taxon>
        <taxon>Bacillota</taxon>
        <taxon>Clostridia</taxon>
        <taxon>Peptostreptococcales</taxon>
        <taxon>Peptostreptococcaceae</taxon>
        <taxon>Tepidibacter</taxon>
    </lineage>
</organism>
<dbReference type="InterPro" id="IPR004089">
    <property type="entry name" value="MCPsignal_dom"/>
</dbReference>
<evidence type="ECO:0000259" key="10">
    <source>
        <dbReference type="PROSITE" id="PS50111"/>
    </source>
</evidence>
<evidence type="ECO:0000256" key="5">
    <source>
        <dbReference type="ARBA" id="ARBA00022989"/>
    </source>
</evidence>
<dbReference type="CDD" id="cd12914">
    <property type="entry name" value="PDC1_DGC_like"/>
    <property type="match status" value="1"/>
</dbReference>
<reference evidence="11 12" key="1">
    <citation type="submission" date="2023-03" db="EMBL/GenBank/DDBJ databases">
        <title>Complete genome sequence of Tepidibacter sp. SWIR-1, isolated from a deep-sea hydrothermal vent.</title>
        <authorList>
            <person name="Li X."/>
        </authorList>
    </citation>
    <scope>NUCLEOTIDE SEQUENCE [LARGE SCALE GENOMIC DNA]</scope>
    <source>
        <strain evidence="11 12">SWIR-1</strain>
    </source>
</reference>
<evidence type="ECO:0000256" key="9">
    <source>
        <dbReference type="SAM" id="Phobius"/>
    </source>
</evidence>
<dbReference type="Gene3D" id="3.30.450.20">
    <property type="entry name" value="PAS domain"/>
    <property type="match status" value="1"/>
</dbReference>
<keyword evidence="2" id="KW-1003">Cell membrane</keyword>
<gene>
    <name evidence="11" type="ORF">P4S50_19545</name>
</gene>
<comment type="subcellular location">
    <subcellularLocation>
        <location evidence="1">Cell membrane</location>
        <topology evidence="1">Multi-pass membrane protein</topology>
    </subcellularLocation>
</comment>
<dbReference type="Gene3D" id="1.10.287.950">
    <property type="entry name" value="Methyl-accepting chemotaxis protein"/>
    <property type="match status" value="1"/>
</dbReference>
<dbReference type="RefSeq" id="WP_277732394.1">
    <property type="nucleotide sequence ID" value="NZ_CP120733.1"/>
</dbReference>
<evidence type="ECO:0000313" key="12">
    <source>
        <dbReference type="Proteomes" id="UP001222800"/>
    </source>
</evidence>
<dbReference type="EMBL" id="CP120733">
    <property type="protein sequence ID" value="WFD10426.1"/>
    <property type="molecule type" value="Genomic_DNA"/>
</dbReference>
<dbReference type="Pfam" id="PF00015">
    <property type="entry name" value="MCPsignal"/>
    <property type="match status" value="1"/>
</dbReference>
<dbReference type="SMART" id="SM00283">
    <property type="entry name" value="MA"/>
    <property type="match status" value="1"/>
</dbReference>
<feature type="domain" description="Methyl-accepting transducer" evidence="10">
    <location>
        <begin position="113"/>
        <end position="349"/>
    </location>
</feature>
<accession>A0ABY8EC91</accession>
<dbReference type="PANTHER" id="PTHR32089:SF112">
    <property type="entry name" value="LYSOZYME-LIKE PROTEIN-RELATED"/>
    <property type="match status" value="1"/>
</dbReference>
<evidence type="ECO:0000313" key="11">
    <source>
        <dbReference type="EMBL" id="WFD10426.1"/>
    </source>
</evidence>
<evidence type="ECO:0000256" key="3">
    <source>
        <dbReference type="ARBA" id="ARBA00022500"/>
    </source>
</evidence>
<keyword evidence="4 9" id="KW-0812">Transmembrane</keyword>
<evidence type="ECO:0000256" key="8">
    <source>
        <dbReference type="PROSITE-ProRule" id="PRU00284"/>
    </source>
</evidence>
<name>A0ABY8EC91_9FIRM</name>
<keyword evidence="6 9" id="KW-0472">Membrane</keyword>
<evidence type="ECO:0000256" key="1">
    <source>
        <dbReference type="ARBA" id="ARBA00004651"/>
    </source>
</evidence>
<dbReference type="SUPFAM" id="SSF58104">
    <property type="entry name" value="Methyl-accepting chemotaxis protein (MCP) signaling domain"/>
    <property type="match status" value="1"/>
</dbReference>
<feature type="transmembrane region" description="Helical" evidence="9">
    <location>
        <begin position="25"/>
        <end position="45"/>
    </location>
</feature>
<evidence type="ECO:0000256" key="6">
    <source>
        <dbReference type="ARBA" id="ARBA00023136"/>
    </source>
</evidence>
<dbReference type="Proteomes" id="UP001222800">
    <property type="component" value="Chromosome"/>
</dbReference>
<evidence type="ECO:0000256" key="7">
    <source>
        <dbReference type="ARBA" id="ARBA00023224"/>
    </source>
</evidence>
<dbReference type="PROSITE" id="PS50111">
    <property type="entry name" value="CHEMOTAXIS_TRANSDUC_2"/>
    <property type="match status" value="1"/>
</dbReference>
<keyword evidence="7 8" id="KW-0807">Transducer</keyword>
<evidence type="ECO:0000256" key="4">
    <source>
        <dbReference type="ARBA" id="ARBA00022692"/>
    </source>
</evidence>
<dbReference type="Pfam" id="PF02743">
    <property type="entry name" value="dCache_1"/>
    <property type="match status" value="1"/>
</dbReference>
<protein>
    <submittedName>
        <fullName evidence="11">Methyl-accepting chemotaxis protein</fullName>
    </submittedName>
</protein>
<dbReference type="SUPFAM" id="SSF103190">
    <property type="entry name" value="Sensory domain-like"/>
    <property type="match status" value="1"/>
</dbReference>
<keyword evidence="12" id="KW-1185">Reference proteome</keyword>
<sequence length="530" mass="59649">MKYIGTILNCIIGTLIIIFAKQLQGLYFGISVLIVLITINIINIINNKKNISQENIDKSNLLKERNLSQVFTDELGEFGENLNEFLQDVRNIIANTYSLSQKLNENTNIISNNVYNNSLAFDETLSSIDDLSKTMQYQLKEIKKLEDTSKMLFEHASISKDNSQRAINEVESMNDTIKHNKEVFTKVVNLLKQSKNAGNNMADEIITLTKEVKDIYNITDEVENISKQTNLLALNAAIEAARAGEAGRGFAVVADEIRELAVQSSQSVGKISQIINSVTDKITFISNKMQTEMNMINKDISIADESVNSLGNIYTKSEEVITDVRNIYESSNKQLGLTQEVNEIIKEFTFIVDETNKVSSKINEDGIEHSSEIQSVASSVAQLEDMSNDTYKYMKKYLDSFKLDDNMNNTINNAFDILNKISNKENILSKDTNTSMRSDLKDIVKSNPYFEVICVLNKDGYSAVSNIDEEDLVQNFKHRDYFKKSINGDKFKSNPYISVDTGHYCVAIATPIRNEDQTILGCIMADVIIG</sequence>
<dbReference type="InterPro" id="IPR029151">
    <property type="entry name" value="Sensor-like_sf"/>
</dbReference>
<keyword evidence="5 9" id="KW-1133">Transmembrane helix</keyword>
<dbReference type="InterPro" id="IPR033479">
    <property type="entry name" value="dCache_1"/>
</dbReference>
<evidence type="ECO:0000256" key="2">
    <source>
        <dbReference type="ARBA" id="ARBA00022475"/>
    </source>
</evidence>